<protein>
    <recommendedName>
        <fullName evidence="1">RNA-directed DNA polymerase</fullName>
        <ecNumber evidence="1">2.7.7.49</ecNumber>
    </recommendedName>
</protein>
<feature type="region of interest" description="Disordered" evidence="8">
    <location>
        <begin position="170"/>
        <end position="198"/>
    </location>
</feature>
<dbReference type="AlphaFoldDB" id="I1BMK8"/>
<dbReference type="GeneID" id="93609114"/>
<dbReference type="Pfam" id="PF13975">
    <property type="entry name" value="gag-asp_proteas"/>
    <property type="match status" value="1"/>
</dbReference>
<dbReference type="GO" id="GO:0016787">
    <property type="term" value="F:hydrolase activity"/>
    <property type="evidence" value="ECO:0007669"/>
    <property type="project" value="UniProtKB-KW"/>
</dbReference>
<evidence type="ECO:0000259" key="10">
    <source>
        <dbReference type="PROSITE" id="PS50994"/>
    </source>
</evidence>
<dbReference type="InterPro" id="IPR050951">
    <property type="entry name" value="Retrovirus_Pol_polyprotein"/>
</dbReference>
<dbReference type="VEuPathDB" id="FungiDB:RO3G_02142"/>
<dbReference type="GO" id="GO:0004519">
    <property type="term" value="F:endonuclease activity"/>
    <property type="evidence" value="ECO:0007669"/>
    <property type="project" value="UniProtKB-KW"/>
</dbReference>
<dbReference type="InterPro" id="IPR000477">
    <property type="entry name" value="RT_dom"/>
</dbReference>
<reference evidence="11 12" key="1">
    <citation type="journal article" date="2009" name="PLoS Genet.">
        <title>Genomic analysis of the basal lineage fungus Rhizopus oryzae reveals a whole-genome duplication.</title>
        <authorList>
            <person name="Ma L.-J."/>
            <person name="Ibrahim A.S."/>
            <person name="Skory C."/>
            <person name="Grabherr M.G."/>
            <person name="Burger G."/>
            <person name="Butler M."/>
            <person name="Elias M."/>
            <person name="Idnurm A."/>
            <person name="Lang B.F."/>
            <person name="Sone T."/>
            <person name="Abe A."/>
            <person name="Calvo S.E."/>
            <person name="Corrochano L.M."/>
            <person name="Engels R."/>
            <person name="Fu J."/>
            <person name="Hansberg W."/>
            <person name="Kim J.-M."/>
            <person name="Kodira C.D."/>
            <person name="Koehrsen M.J."/>
            <person name="Liu B."/>
            <person name="Miranda-Saavedra D."/>
            <person name="O'Leary S."/>
            <person name="Ortiz-Castellanos L."/>
            <person name="Poulter R."/>
            <person name="Rodriguez-Romero J."/>
            <person name="Ruiz-Herrera J."/>
            <person name="Shen Y.-Q."/>
            <person name="Zeng Q."/>
            <person name="Galagan J."/>
            <person name="Birren B.W."/>
            <person name="Cuomo C.A."/>
            <person name="Wickes B.L."/>
        </authorList>
    </citation>
    <scope>NUCLEOTIDE SEQUENCE [LARGE SCALE GENOMIC DNA]</scope>
    <source>
        <strain evidence="12">RA 99-880 / ATCC MYA-4621 / FGSC 9543 / NRRL 43880</strain>
    </source>
</reference>
<dbReference type="Gene3D" id="1.10.340.70">
    <property type="match status" value="1"/>
</dbReference>
<dbReference type="SUPFAM" id="SSF53098">
    <property type="entry name" value="Ribonuclease H-like"/>
    <property type="match status" value="1"/>
</dbReference>
<gene>
    <name evidence="11" type="ORF">RO3G_02142</name>
</gene>
<dbReference type="RefSeq" id="XP_067512834.1">
    <property type="nucleotide sequence ID" value="XM_067656733.1"/>
</dbReference>
<keyword evidence="7" id="KW-0695">RNA-directed DNA polymerase</keyword>
<keyword evidence="2" id="KW-0808">Transferase</keyword>
<dbReference type="Gene3D" id="3.10.10.10">
    <property type="entry name" value="HIV Type 1 Reverse Transcriptase, subunit A, domain 1"/>
    <property type="match status" value="1"/>
</dbReference>
<dbReference type="OrthoDB" id="2275149at2759"/>
<evidence type="ECO:0000256" key="7">
    <source>
        <dbReference type="ARBA" id="ARBA00022918"/>
    </source>
</evidence>
<dbReference type="InterPro" id="IPR001584">
    <property type="entry name" value="Integrase_cat-core"/>
</dbReference>
<dbReference type="Pfam" id="PF00665">
    <property type="entry name" value="rve"/>
    <property type="match status" value="1"/>
</dbReference>
<dbReference type="SUPFAM" id="SSF50630">
    <property type="entry name" value="Acid proteases"/>
    <property type="match status" value="1"/>
</dbReference>
<dbReference type="PANTHER" id="PTHR37984">
    <property type="entry name" value="PROTEIN CBG26694"/>
    <property type="match status" value="1"/>
</dbReference>
<evidence type="ECO:0000259" key="9">
    <source>
        <dbReference type="PROSITE" id="PS50878"/>
    </source>
</evidence>
<feature type="domain" description="Integrase catalytic" evidence="10">
    <location>
        <begin position="873"/>
        <end position="1036"/>
    </location>
</feature>
<dbReference type="GO" id="GO:0005634">
    <property type="term" value="C:nucleus"/>
    <property type="evidence" value="ECO:0007669"/>
    <property type="project" value="UniProtKB-ARBA"/>
</dbReference>
<evidence type="ECO:0000256" key="5">
    <source>
        <dbReference type="ARBA" id="ARBA00022759"/>
    </source>
</evidence>
<dbReference type="Pfam" id="PF17921">
    <property type="entry name" value="Integrase_H2C2"/>
    <property type="match status" value="1"/>
</dbReference>
<dbReference type="Gene3D" id="2.40.70.10">
    <property type="entry name" value="Acid Proteases"/>
    <property type="match status" value="1"/>
</dbReference>
<dbReference type="InParanoid" id="I1BMK8"/>
<name>I1BMK8_RHIO9</name>
<dbReference type="PROSITE" id="PS50994">
    <property type="entry name" value="INTEGRASE"/>
    <property type="match status" value="1"/>
</dbReference>
<dbReference type="PROSITE" id="PS50878">
    <property type="entry name" value="RT_POL"/>
    <property type="match status" value="1"/>
</dbReference>
<dbReference type="InterPro" id="IPR041588">
    <property type="entry name" value="Integrase_H2C2"/>
</dbReference>
<feature type="domain" description="Reverse transcriptase" evidence="9">
    <location>
        <begin position="332"/>
        <end position="511"/>
    </location>
</feature>
<dbReference type="CDD" id="cd00303">
    <property type="entry name" value="retropepsin_like"/>
    <property type="match status" value="1"/>
</dbReference>
<dbReference type="InterPro" id="IPR021109">
    <property type="entry name" value="Peptidase_aspartic_dom_sf"/>
</dbReference>
<dbReference type="STRING" id="246409.I1BMK8"/>
<dbReference type="InterPro" id="IPR012337">
    <property type="entry name" value="RNaseH-like_sf"/>
</dbReference>
<keyword evidence="6" id="KW-0378">Hydrolase</keyword>
<proteinExistence type="predicted"/>
<evidence type="ECO:0000313" key="11">
    <source>
        <dbReference type="EMBL" id="EIE77438.1"/>
    </source>
</evidence>
<dbReference type="FunFam" id="3.30.70.270:FF:000020">
    <property type="entry name" value="Transposon Tf2-6 polyprotein-like Protein"/>
    <property type="match status" value="1"/>
</dbReference>
<feature type="compositionally biased region" description="Acidic residues" evidence="8">
    <location>
        <begin position="176"/>
        <end position="198"/>
    </location>
</feature>
<dbReference type="Gene3D" id="3.30.70.270">
    <property type="match status" value="2"/>
</dbReference>
<evidence type="ECO:0000256" key="3">
    <source>
        <dbReference type="ARBA" id="ARBA00022695"/>
    </source>
</evidence>
<evidence type="ECO:0000313" key="12">
    <source>
        <dbReference type="Proteomes" id="UP000009138"/>
    </source>
</evidence>
<dbReference type="InterPro" id="IPR036397">
    <property type="entry name" value="RNaseH_sf"/>
</dbReference>
<evidence type="ECO:0000256" key="1">
    <source>
        <dbReference type="ARBA" id="ARBA00012493"/>
    </source>
</evidence>
<keyword evidence="5" id="KW-0255">Endonuclease</keyword>
<dbReference type="InterPro" id="IPR041373">
    <property type="entry name" value="RT_RNaseH"/>
</dbReference>
<accession>I1BMK8</accession>
<dbReference type="Pfam" id="PF17917">
    <property type="entry name" value="RT_RNaseH"/>
    <property type="match status" value="1"/>
</dbReference>
<dbReference type="PANTHER" id="PTHR37984:SF5">
    <property type="entry name" value="PROTEIN NYNRIN-LIKE"/>
    <property type="match status" value="1"/>
</dbReference>
<dbReference type="SUPFAM" id="SSF56672">
    <property type="entry name" value="DNA/RNA polymerases"/>
    <property type="match status" value="1"/>
</dbReference>
<dbReference type="Proteomes" id="UP000009138">
    <property type="component" value="Unassembled WGS sequence"/>
</dbReference>
<sequence length="1157" mass="132212">METDKINEQFFADKGKKIRQAKVDSDSLGAPRVTAIVEGCMKGDCLLDAGAQGSIISARLVKELDLKIVNHKNQATNKMADGSVVKSLGDVEDLLVSVQGVLFKVNPVVFENPPYDLLLGGDSIQVLELAVDYANGHFSINTDNGVEPLKVCFNTPIKRMEHIQPASFISDSEVYSGDDETSENEEYDGDSPTDDSYDNEESYLILPAFEEDSQVKEFYLNEIETQASQIPRNPTSKEEKCQILEEQVDGLELEEKEKLVLKSLLLKYVDVFGLDYQDLKQTNLVKFAVDTGDHPPIMKRPNKHMSHSELEVFKKELAKMLANGQLVPKMHNPKKDGTSSLGWAFPAMYVGKRDTKEGRLVVQFQDLNAVTKKDPWPLPSLQHLMEDYLGSEIFTALDLLKGFNQILVEDDSIPKLTMATPWGCFSYRVLPFGVVNGPACFSRAIYLAMQNYISSFVSTYIDDITIYSKSFDEHMMHVEKVLQRLKEVNMVLKPAKAAWCKKEVSVLGFVVNKQGIKTHPNLVNKILDFPRPKNKTDIRAFSSLAGFYRRHVNRFSDIIAPLNELLKKTAKMDWTDIQEKAFMNIKEAISKAVQLKYPDPNKPYKLFTDASDVGIGAVLVQHDDELGEDRPVCFLSRKLLAAEMKYPTVEKELLGVVYAFSRLRRYLLDKEFTLYTDNSAVRYLFTKSDPGSRLQRWIIAVQEFKFKVFHLPGKMNVVADVMSRYPPANIEEWDMVSPDQYLFESWLVENEVTEAACEDYLVKIYGVLKCVVSSGEHDGSELKSIGLRFRLSKDGHLLRKVGDRYVKVPRIDERVTVLKEVHDGHGHFGQEATWKRLYMNYWWPNAYNEVRDYVKSCESCQLFSYLPAKEPLIGKIPVRSLFERFGVDYIGPFPTSRSGKEYIIMAVEYYTGWPIARAVEKADSDTTIKFLYEDLFCVFGPITKILSDNGRHFFCKEVEAFAKFVNFKHQFAAPYKPSTNGKVEQINGTIVRGIRKMIYNNKKDWDTLLPSMPYAYRTKVHKAIGISPYEALFGSVPNNVNEDPLYKLGMKLGLERLYYLMDKRLNYEEMVMKEDEKRPEKSERISVGDEVMMKKHLKKDKLDSSFKNSLFTVVNQYHRNTYVLVNNQGVKLKRAVNGVHLKKFVRREGTTPKLFNA</sequence>
<dbReference type="OMA" id="SHYDISH"/>
<dbReference type="EC" id="2.7.7.49" evidence="1"/>
<dbReference type="GO" id="GO:0015074">
    <property type="term" value="P:DNA integration"/>
    <property type="evidence" value="ECO:0007669"/>
    <property type="project" value="InterPro"/>
</dbReference>
<evidence type="ECO:0000256" key="6">
    <source>
        <dbReference type="ARBA" id="ARBA00022801"/>
    </source>
</evidence>
<dbReference type="EMBL" id="CH476732">
    <property type="protein sequence ID" value="EIE77438.1"/>
    <property type="molecule type" value="Genomic_DNA"/>
</dbReference>
<keyword evidence="3" id="KW-0548">Nucleotidyltransferase</keyword>
<dbReference type="GO" id="GO:0003676">
    <property type="term" value="F:nucleic acid binding"/>
    <property type="evidence" value="ECO:0007669"/>
    <property type="project" value="InterPro"/>
</dbReference>
<keyword evidence="12" id="KW-1185">Reference proteome</keyword>
<dbReference type="Gene3D" id="3.30.420.10">
    <property type="entry name" value="Ribonuclease H-like superfamily/Ribonuclease H"/>
    <property type="match status" value="1"/>
</dbReference>
<evidence type="ECO:0000256" key="8">
    <source>
        <dbReference type="SAM" id="MobiDB-lite"/>
    </source>
</evidence>
<keyword evidence="4" id="KW-0540">Nuclease</keyword>
<dbReference type="InterPro" id="IPR043128">
    <property type="entry name" value="Rev_trsase/Diguanyl_cyclase"/>
</dbReference>
<dbReference type="CDD" id="cd01647">
    <property type="entry name" value="RT_LTR"/>
    <property type="match status" value="1"/>
</dbReference>
<organism evidence="11 12">
    <name type="scientific">Rhizopus delemar (strain RA 99-880 / ATCC MYA-4621 / FGSC 9543 / NRRL 43880)</name>
    <name type="common">Mucormycosis agent</name>
    <name type="synonym">Rhizopus arrhizus var. delemar</name>
    <dbReference type="NCBI Taxonomy" id="246409"/>
    <lineage>
        <taxon>Eukaryota</taxon>
        <taxon>Fungi</taxon>
        <taxon>Fungi incertae sedis</taxon>
        <taxon>Mucoromycota</taxon>
        <taxon>Mucoromycotina</taxon>
        <taxon>Mucoromycetes</taxon>
        <taxon>Mucorales</taxon>
        <taxon>Mucorineae</taxon>
        <taxon>Rhizopodaceae</taxon>
        <taxon>Rhizopus</taxon>
    </lineage>
</organism>
<dbReference type="eggNOG" id="KOG0017">
    <property type="taxonomic scope" value="Eukaryota"/>
</dbReference>
<dbReference type="FunFam" id="3.10.20.370:FF:000001">
    <property type="entry name" value="Retrovirus-related Pol polyprotein from transposon 17.6-like protein"/>
    <property type="match status" value="1"/>
</dbReference>
<dbReference type="Pfam" id="PF00078">
    <property type="entry name" value="RVT_1"/>
    <property type="match status" value="1"/>
</dbReference>
<dbReference type="CDD" id="cd09274">
    <property type="entry name" value="RNase_HI_RT_Ty3"/>
    <property type="match status" value="1"/>
</dbReference>
<dbReference type="GO" id="GO:0003964">
    <property type="term" value="F:RNA-directed DNA polymerase activity"/>
    <property type="evidence" value="ECO:0007669"/>
    <property type="project" value="UniProtKB-KW"/>
</dbReference>
<dbReference type="InterPro" id="IPR043502">
    <property type="entry name" value="DNA/RNA_pol_sf"/>
</dbReference>
<evidence type="ECO:0000256" key="4">
    <source>
        <dbReference type="ARBA" id="ARBA00022722"/>
    </source>
</evidence>
<evidence type="ECO:0000256" key="2">
    <source>
        <dbReference type="ARBA" id="ARBA00022679"/>
    </source>
</evidence>